<gene>
    <name evidence="3" type="ORF">TrCOL_g5462</name>
</gene>
<keyword evidence="4" id="KW-1185">Reference proteome</keyword>
<dbReference type="PANTHER" id="PTHR12821:SF0">
    <property type="entry name" value="BYSTIN"/>
    <property type="match status" value="1"/>
</dbReference>
<comment type="similarity">
    <text evidence="1">Belongs to the bystin family.</text>
</comment>
<feature type="compositionally biased region" description="Basic residues" evidence="2">
    <location>
        <begin position="1"/>
        <end position="10"/>
    </location>
</feature>
<dbReference type="Proteomes" id="UP001165065">
    <property type="component" value="Unassembled WGS sequence"/>
</dbReference>
<dbReference type="InterPro" id="IPR007955">
    <property type="entry name" value="Bystin"/>
</dbReference>
<dbReference type="OrthoDB" id="2192561at2759"/>
<feature type="non-terminal residue" evidence="3">
    <location>
        <position position="192"/>
    </location>
</feature>
<sequence>AKTNKKKKERHQPLGQVITEDERRQRYAKTKVKAGSPNGGKSDAGDEGFIDEKTSAKIYNMSREQQEEEEAREEGGGGAVFDDAGGAGGGGSRGGRKKKTYEDDSESSSEEEEEEVEEIEVDEEEFLRTTVNGGYVSVDGLGLTGDEEAAVSKMMGGDTTERRTLADIIMEKIAAKETEMKSNLQSEEVEEE</sequence>
<proteinExistence type="inferred from homology"/>
<dbReference type="GO" id="GO:0006364">
    <property type="term" value="P:rRNA processing"/>
    <property type="evidence" value="ECO:0007669"/>
    <property type="project" value="TreeGrafter"/>
</dbReference>
<dbReference type="GO" id="GO:0030515">
    <property type="term" value="F:snoRNA binding"/>
    <property type="evidence" value="ECO:0007669"/>
    <property type="project" value="TreeGrafter"/>
</dbReference>
<evidence type="ECO:0000256" key="1">
    <source>
        <dbReference type="ARBA" id="ARBA00007114"/>
    </source>
</evidence>
<dbReference type="AlphaFoldDB" id="A0A9W7FVW9"/>
<evidence type="ECO:0000256" key="2">
    <source>
        <dbReference type="SAM" id="MobiDB-lite"/>
    </source>
</evidence>
<dbReference type="PANTHER" id="PTHR12821">
    <property type="entry name" value="BYSTIN"/>
    <property type="match status" value="1"/>
</dbReference>
<name>A0A9W7FVW9_9STRA</name>
<dbReference type="GO" id="GO:0005737">
    <property type="term" value="C:cytoplasm"/>
    <property type="evidence" value="ECO:0007669"/>
    <property type="project" value="TreeGrafter"/>
</dbReference>
<reference evidence="4" key="1">
    <citation type="journal article" date="2023" name="Commun. Biol.">
        <title>Genome analysis of Parmales, the sister group of diatoms, reveals the evolutionary specialization of diatoms from phago-mixotrophs to photoautotrophs.</title>
        <authorList>
            <person name="Ban H."/>
            <person name="Sato S."/>
            <person name="Yoshikawa S."/>
            <person name="Yamada K."/>
            <person name="Nakamura Y."/>
            <person name="Ichinomiya M."/>
            <person name="Sato N."/>
            <person name="Blanc-Mathieu R."/>
            <person name="Endo H."/>
            <person name="Kuwata A."/>
            <person name="Ogata H."/>
        </authorList>
    </citation>
    <scope>NUCLEOTIDE SEQUENCE [LARGE SCALE GENOMIC DNA]</scope>
</reference>
<feature type="compositionally biased region" description="Acidic residues" evidence="2">
    <location>
        <begin position="103"/>
        <end position="125"/>
    </location>
</feature>
<feature type="non-terminal residue" evidence="3">
    <location>
        <position position="1"/>
    </location>
</feature>
<organism evidence="3 4">
    <name type="scientific">Triparma columacea</name>
    <dbReference type="NCBI Taxonomy" id="722753"/>
    <lineage>
        <taxon>Eukaryota</taxon>
        <taxon>Sar</taxon>
        <taxon>Stramenopiles</taxon>
        <taxon>Ochrophyta</taxon>
        <taxon>Bolidophyceae</taxon>
        <taxon>Parmales</taxon>
        <taxon>Triparmaceae</taxon>
        <taxon>Triparma</taxon>
    </lineage>
</organism>
<evidence type="ECO:0000313" key="4">
    <source>
        <dbReference type="Proteomes" id="UP001165065"/>
    </source>
</evidence>
<protein>
    <submittedName>
        <fullName evidence="3">Uncharacterized protein</fullName>
    </submittedName>
</protein>
<comment type="caution">
    <text evidence="3">The sequence shown here is derived from an EMBL/GenBank/DDBJ whole genome shotgun (WGS) entry which is preliminary data.</text>
</comment>
<feature type="region of interest" description="Disordered" evidence="2">
    <location>
        <begin position="1"/>
        <end position="125"/>
    </location>
</feature>
<accession>A0A9W7FVW9</accession>
<dbReference type="EMBL" id="BRYA01001845">
    <property type="protein sequence ID" value="GMI20223.1"/>
    <property type="molecule type" value="Genomic_DNA"/>
</dbReference>
<evidence type="ECO:0000313" key="3">
    <source>
        <dbReference type="EMBL" id="GMI20223.1"/>
    </source>
</evidence>
<dbReference type="GO" id="GO:0030688">
    <property type="term" value="C:preribosome, small subunit precursor"/>
    <property type="evidence" value="ECO:0007669"/>
    <property type="project" value="TreeGrafter"/>
</dbReference>
<dbReference type="GO" id="GO:0005730">
    <property type="term" value="C:nucleolus"/>
    <property type="evidence" value="ECO:0007669"/>
    <property type="project" value="TreeGrafter"/>
</dbReference>